<dbReference type="Pfam" id="PF00098">
    <property type="entry name" value="zf-CCHC"/>
    <property type="match status" value="1"/>
</dbReference>
<proteinExistence type="predicted"/>
<dbReference type="Proteomes" id="UP000663856">
    <property type="component" value="Unassembled WGS sequence"/>
</dbReference>
<reference evidence="3" key="1">
    <citation type="submission" date="2021-02" db="EMBL/GenBank/DDBJ databases">
        <authorList>
            <person name="Nowell W R."/>
        </authorList>
    </citation>
    <scope>NUCLEOTIDE SEQUENCE</scope>
</reference>
<keyword evidence="1" id="KW-0862">Zinc</keyword>
<dbReference type="PANTHER" id="PTHR46888">
    <property type="entry name" value="ZINC KNUCKLE DOMAINCONTAINING PROTEIN-RELATED"/>
    <property type="match status" value="1"/>
</dbReference>
<evidence type="ECO:0000256" key="1">
    <source>
        <dbReference type="PROSITE-ProRule" id="PRU00047"/>
    </source>
</evidence>
<dbReference type="PANTHER" id="PTHR46888:SF1">
    <property type="entry name" value="RIBONUCLEASE H"/>
    <property type="match status" value="1"/>
</dbReference>
<keyword evidence="1" id="KW-0863">Zinc-finger</keyword>
<dbReference type="Gene3D" id="4.10.60.10">
    <property type="entry name" value="Zinc finger, CCHC-type"/>
    <property type="match status" value="1"/>
</dbReference>
<protein>
    <recommendedName>
        <fullName evidence="2">CCHC-type domain-containing protein</fullName>
    </recommendedName>
</protein>
<dbReference type="SMART" id="SM00343">
    <property type="entry name" value="ZnF_C2HC"/>
    <property type="match status" value="3"/>
</dbReference>
<dbReference type="PROSITE" id="PS50158">
    <property type="entry name" value="ZF_CCHC"/>
    <property type="match status" value="1"/>
</dbReference>
<dbReference type="EMBL" id="CAJNRF010016918">
    <property type="protein sequence ID" value="CAF2215704.1"/>
    <property type="molecule type" value="Genomic_DNA"/>
</dbReference>
<keyword evidence="1" id="KW-0479">Metal-binding</keyword>
<dbReference type="EMBL" id="CAJOBG010005030">
    <property type="protein sequence ID" value="CAF4136632.1"/>
    <property type="molecule type" value="Genomic_DNA"/>
</dbReference>
<keyword evidence="6" id="KW-1185">Reference proteome</keyword>
<evidence type="ECO:0000313" key="5">
    <source>
        <dbReference type="Proteomes" id="UP000663856"/>
    </source>
</evidence>
<organism evidence="3 5">
    <name type="scientific">Rotaria magnacalcarata</name>
    <dbReference type="NCBI Taxonomy" id="392030"/>
    <lineage>
        <taxon>Eukaryota</taxon>
        <taxon>Metazoa</taxon>
        <taxon>Spiralia</taxon>
        <taxon>Gnathifera</taxon>
        <taxon>Rotifera</taxon>
        <taxon>Eurotatoria</taxon>
        <taxon>Bdelloidea</taxon>
        <taxon>Philodinida</taxon>
        <taxon>Philodinidae</taxon>
        <taxon>Rotaria</taxon>
    </lineage>
</organism>
<gene>
    <name evidence="4" type="ORF">OVN521_LOCUS22829</name>
    <name evidence="3" type="ORF">WKI299_LOCUS35244</name>
</gene>
<evidence type="ECO:0000259" key="2">
    <source>
        <dbReference type="PROSITE" id="PS50158"/>
    </source>
</evidence>
<evidence type="ECO:0000313" key="3">
    <source>
        <dbReference type="EMBL" id="CAF2215704.1"/>
    </source>
</evidence>
<feature type="domain" description="CCHC-type" evidence="2">
    <location>
        <begin position="282"/>
        <end position="297"/>
    </location>
</feature>
<evidence type="ECO:0000313" key="6">
    <source>
        <dbReference type="Proteomes" id="UP000663866"/>
    </source>
</evidence>
<dbReference type="SUPFAM" id="SSF57756">
    <property type="entry name" value="Retrovirus zinc finger-like domains"/>
    <property type="match status" value="1"/>
</dbReference>
<dbReference type="Proteomes" id="UP000663866">
    <property type="component" value="Unassembled WGS sequence"/>
</dbReference>
<evidence type="ECO:0000313" key="4">
    <source>
        <dbReference type="EMBL" id="CAF4136632.1"/>
    </source>
</evidence>
<accession>A0A816ZX64</accession>
<sequence length="377" mass="42080">MATNEALLDLSSRMMALMERMQLTEESKVHFKALKPCIFNIEDALTLEDFLTQFEKYCATRYGSGDKEAWSAALGEFLSGEIKNAYTNMSGGGLKYSKLKALLLTRFKINPDRKELFIKQFEDIKKNSNESMDDFSLRLEKLARKAFADFEASAFNQTLRAKYMTSLSTTLRKGVRAALMREDATKLSFEDLVLLTKKVELDIDVIEVEEIKVTPSIILPIECEVDAIAKSNLSLRPNGNKKICEHCKKEGHLVISCWILHPELRQPRNATIVRNNNSPRLCFKCNQPGHFANNCPNNSVNFQPRLAIGPTTVGAIANQPTAKVEKSCMGCGAAGTAFHLMKDCPVLISWFGNPTTARVNNSRVAAITQGEPEDSLN</sequence>
<comment type="caution">
    <text evidence="3">The sequence shown here is derived from an EMBL/GenBank/DDBJ whole genome shotgun (WGS) entry which is preliminary data.</text>
</comment>
<dbReference type="GO" id="GO:0003676">
    <property type="term" value="F:nucleic acid binding"/>
    <property type="evidence" value="ECO:0007669"/>
    <property type="project" value="InterPro"/>
</dbReference>
<dbReference type="AlphaFoldDB" id="A0A816ZX64"/>
<name>A0A816ZX64_9BILA</name>
<dbReference type="InterPro" id="IPR036875">
    <property type="entry name" value="Znf_CCHC_sf"/>
</dbReference>
<dbReference type="InterPro" id="IPR001878">
    <property type="entry name" value="Znf_CCHC"/>
</dbReference>
<dbReference type="GO" id="GO:0008270">
    <property type="term" value="F:zinc ion binding"/>
    <property type="evidence" value="ECO:0007669"/>
    <property type="project" value="UniProtKB-KW"/>
</dbReference>